<feature type="domain" description="Multidrug resistance protein MdtA-like C-terminal permuted SH3" evidence="9">
    <location>
        <begin position="301"/>
        <end position="362"/>
    </location>
</feature>
<dbReference type="Pfam" id="PF25917">
    <property type="entry name" value="BSH_RND"/>
    <property type="match status" value="1"/>
</dbReference>
<accession>A0A1H2E8Z3</accession>
<feature type="domain" description="Multidrug resistance protein MdtA-like alpha-helical hairpin" evidence="6">
    <location>
        <begin position="99"/>
        <end position="167"/>
    </location>
</feature>
<name>A0A1H2E8Z3_9PSED</name>
<dbReference type="NCBIfam" id="TIGR01730">
    <property type="entry name" value="RND_mfp"/>
    <property type="match status" value="1"/>
</dbReference>
<feature type="domain" description="Multidrug resistance protein MdtA-like beta-barrel" evidence="8">
    <location>
        <begin position="206"/>
        <end position="294"/>
    </location>
</feature>
<dbReference type="Gene3D" id="2.40.50.100">
    <property type="match status" value="1"/>
</dbReference>
<evidence type="ECO:0000256" key="5">
    <source>
        <dbReference type="SAM" id="SignalP"/>
    </source>
</evidence>
<evidence type="ECO:0000259" key="9">
    <source>
        <dbReference type="Pfam" id="PF25967"/>
    </source>
</evidence>
<evidence type="ECO:0000256" key="3">
    <source>
        <dbReference type="ARBA" id="ARBA00023054"/>
    </source>
</evidence>
<dbReference type="Gene3D" id="2.40.30.170">
    <property type="match status" value="1"/>
</dbReference>
<dbReference type="Pfam" id="PF25876">
    <property type="entry name" value="HH_MFP_RND"/>
    <property type="match status" value="1"/>
</dbReference>
<evidence type="ECO:0000313" key="10">
    <source>
        <dbReference type="EMBL" id="SDT91533.1"/>
    </source>
</evidence>
<dbReference type="PANTHER" id="PTHR30158">
    <property type="entry name" value="ACRA/E-RELATED COMPONENT OF DRUG EFFLUX TRANSPORTER"/>
    <property type="match status" value="1"/>
</dbReference>
<feature type="chain" id="PRO_5009272811" evidence="5">
    <location>
        <begin position="24"/>
        <end position="388"/>
    </location>
</feature>
<dbReference type="RefSeq" id="WP_090192957.1">
    <property type="nucleotide sequence ID" value="NZ_LT629785.1"/>
</dbReference>
<evidence type="ECO:0000259" key="7">
    <source>
        <dbReference type="Pfam" id="PF25917"/>
    </source>
</evidence>
<organism evidence="10 11">
    <name type="scientific">Pseudomonas pohangensis</name>
    <dbReference type="NCBI Taxonomy" id="364197"/>
    <lineage>
        <taxon>Bacteria</taxon>
        <taxon>Pseudomonadati</taxon>
        <taxon>Pseudomonadota</taxon>
        <taxon>Gammaproteobacteria</taxon>
        <taxon>Pseudomonadales</taxon>
        <taxon>Pseudomonadaceae</taxon>
        <taxon>Pseudomonas</taxon>
    </lineage>
</organism>
<dbReference type="InterPro" id="IPR058624">
    <property type="entry name" value="MdtA-like_HH"/>
</dbReference>
<dbReference type="STRING" id="364197.SAMN05216296_0527"/>
<feature type="domain" description="Multidrug resistance protein MdtA-like barrel-sandwich hybrid" evidence="7">
    <location>
        <begin position="57"/>
        <end position="200"/>
    </location>
</feature>
<dbReference type="GO" id="GO:0005886">
    <property type="term" value="C:plasma membrane"/>
    <property type="evidence" value="ECO:0007669"/>
    <property type="project" value="UniProtKB-SubCell"/>
</dbReference>
<dbReference type="FunFam" id="2.40.420.20:FF:000001">
    <property type="entry name" value="Efflux RND transporter periplasmic adaptor subunit"/>
    <property type="match status" value="1"/>
</dbReference>
<comment type="subcellular location">
    <subcellularLocation>
        <location evidence="1">Cell inner membrane</location>
        <topology evidence="1">Lipid-anchor</topology>
    </subcellularLocation>
</comment>
<dbReference type="InterPro" id="IPR058626">
    <property type="entry name" value="MdtA-like_b-barrel"/>
</dbReference>
<dbReference type="Gene3D" id="1.10.287.470">
    <property type="entry name" value="Helix hairpin bin"/>
    <property type="match status" value="1"/>
</dbReference>
<dbReference type="AlphaFoldDB" id="A0A1H2E8Z3"/>
<proteinExistence type="inferred from homology"/>
<protein>
    <submittedName>
        <fullName evidence="10">Membrane fusion protein, multidrug efflux system</fullName>
    </submittedName>
</protein>
<evidence type="ECO:0000259" key="8">
    <source>
        <dbReference type="Pfam" id="PF25944"/>
    </source>
</evidence>
<dbReference type="Proteomes" id="UP000243232">
    <property type="component" value="Chromosome I"/>
</dbReference>
<reference evidence="11" key="1">
    <citation type="submission" date="2016-10" db="EMBL/GenBank/DDBJ databases">
        <authorList>
            <person name="Varghese N."/>
            <person name="Submissions S."/>
        </authorList>
    </citation>
    <scope>NUCLEOTIDE SEQUENCE [LARGE SCALE GENOMIC DNA]</scope>
    <source>
        <strain evidence="11">DSM 17875</strain>
    </source>
</reference>
<dbReference type="SUPFAM" id="SSF111369">
    <property type="entry name" value="HlyD-like secretion proteins"/>
    <property type="match status" value="1"/>
</dbReference>
<dbReference type="InterPro" id="IPR058627">
    <property type="entry name" value="MdtA-like_C"/>
</dbReference>
<dbReference type="InterPro" id="IPR006143">
    <property type="entry name" value="RND_pump_MFP"/>
</dbReference>
<evidence type="ECO:0000313" key="11">
    <source>
        <dbReference type="Proteomes" id="UP000243232"/>
    </source>
</evidence>
<comment type="similarity">
    <text evidence="2">Belongs to the membrane fusion protein (MFP) (TC 8.A.1) family.</text>
</comment>
<evidence type="ECO:0000259" key="6">
    <source>
        <dbReference type="Pfam" id="PF25876"/>
    </source>
</evidence>
<evidence type="ECO:0000256" key="2">
    <source>
        <dbReference type="ARBA" id="ARBA00009477"/>
    </source>
</evidence>
<dbReference type="GO" id="GO:0022857">
    <property type="term" value="F:transmembrane transporter activity"/>
    <property type="evidence" value="ECO:0007669"/>
    <property type="project" value="InterPro"/>
</dbReference>
<dbReference type="InterPro" id="IPR058625">
    <property type="entry name" value="MdtA-like_BSH"/>
</dbReference>
<keyword evidence="11" id="KW-1185">Reference proteome</keyword>
<keyword evidence="5" id="KW-0732">Signal</keyword>
<dbReference type="Pfam" id="PF25944">
    <property type="entry name" value="Beta-barrel_RND"/>
    <property type="match status" value="1"/>
</dbReference>
<dbReference type="Pfam" id="PF25967">
    <property type="entry name" value="RND-MFP_C"/>
    <property type="match status" value="1"/>
</dbReference>
<keyword evidence="3 4" id="KW-0175">Coiled coil</keyword>
<evidence type="ECO:0000256" key="1">
    <source>
        <dbReference type="ARBA" id="ARBA00004519"/>
    </source>
</evidence>
<sequence length="388" mass="42583">MRCLRFASGLFFGLLAAVSVSQADESSAAQTQVQVEVVEPQDIPILLEYPGRTAGYREVEVRAQVSGILQERTYEEGARVEKGQVMFRIDSRQYQAAVARAKAAVAQEQARLRQTERDVKRVRTLSKKGFASERELDNSISAYEQSKANLQAAEAELQSRQIDLDYTTVRAPISGMTSREARSEGSLVIAGDPQASLLTQLTQLDPIYVNFALPQDSEGARLRKDFASGQLGNVDQSQLSVEVLFDDGTVYPLKGRVDFTDSLVDRGTGSISARVQMPNPQQKMLPGQFVRIRISGLVRRQAISVPERAVAQKASGPYVYVVDAQGVAHQQPVVLGSTTGGRWLIKSGLQAGDRVVIEGGQKLDPDERVQAATVNTLQNKHLIEEVRR</sequence>
<dbReference type="EMBL" id="LT629785">
    <property type="protein sequence ID" value="SDT91533.1"/>
    <property type="molecule type" value="Genomic_DNA"/>
</dbReference>
<feature type="coiled-coil region" evidence="4">
    <location>
        <begin position="98"/>
        <end position="163"/>
    </location>
</feature>
<dbReference type="Gene3D" id="2.40.420.20">
    <property type="match status" value="1"/>
</dbReference>
<dbReference type="OrthoDB" id="9800613at2"/>
<evidence type="ECO:0000256" key="4">
    <source>
        <dbReference type="SAM" id="Coils"/>
    </source>
</evidence>
<gene>
    <name evidence="10" type="ORF">SAMN05216296_0527</name>
</gene>
<feature type="signal peptide" evidence="5">
    <location>
        <begin position="1"/>
        <end position="23"/>
    </location>
</feature>
<dbReference type="GO" id="GO:0046677">
    <property type="term" value="P:response to antibiotic"/>
    <property type="evidence" value="ECO:0007669"/>
    <property type="project" value="TreeGrafter"/>
</dbReference>